<evidence type="ECO:0000256" key="2">
    <source>
        <dbReference type="ARBA" id="ARBA00022722"/>
    </source>
</evidence>
<name>A0A094PZM2_9ZZZZ</name>
<keyword evidence="3" id="KW-0255">Endonuclease</keyword>
<dbReference type="Gene3D" id="3.30.230.10">
    <property type="match status" value="1"/>
</dbReference>
<dbReference type="InterPro" id="IPR020568">
    <property type="entry name" value="Ribosomal_Su5_D2-typ_SF"/>
</dbReference>
<evidence type="ECO:0000313" key="6">
    <source>
        <dbReference type="EMBL" id="KGA16552.1"/>
    </source>
</evidence>
<dbReference type="GO" id="GO:0042781">
    <property type="term" value="F:3'-tRNA processing endoribonuclease activity"/>
    <property type="evidence" value="ECO:0007669"/>
    <property type="project" value="TreeGrafter"/>
</dbReference>
<dbReference type="PANTHER" id="PTHR33992">
    <property type="entry name" value="RIBONUCLEASE P PROTEIN COMPONENT"/>
    <property type="match status" value="1"/>
</dbReference>
<evidence type="ECO:0000256" key="1">
    <source>
        <dbReference type="ARBA" id="ARBA00022694"/>
    </source>
</evidence>
<dbReference type="GO" id="GO:0004526">
    <property type="term" value="F:ribonuclease P activity"/>
    <property type="evidence" value="ECO:0007669"/>
    <property type="project" value="InterPro"/>
</dbReference>
<organism evidence="6">
    <name type="scientific">freshwater metagenome</name>
    <dbReference type="NCBI Taxonomy" id="449393"/>
    <lineage>
        <taxon>unclassified sequences</taxon>
        <taxon>metagenomes</taxon>
        <taxon>ecological metagenomes</taxon>
    </lineage>
</organism>
<reference evidence="6" key="1">
    <citation type="submission" date="2014-05" db="EMBL/GenBank/DDBJ databases">
        <title>Key roles for freshwater Actinobacteria revealed by deep metagenomic sequencing.</title>
        <authorList>
            <person name="Ghai R."/>
            <person name="Mizuno C.M."/>
            <person name="Picazo A."/>
            <person name="Camacho A."/>
            <person name="Rodriguez-Valera F."/>
        </authorList>
    </citation>
    <scope>NUCLEOTIDE SEQUENCE</scope>
</reference>
<evidence type="ECO:0000256" key="4">
    <source>
        <dbReference type="ARBA" id="ARBA00022801"/>
    </source>
</evidence>
<evidence type="ECO:0000256" key="3">
    <source>
        <dbReference type="ARBA" id="ARBA00022759"/>
    </source>
</evidence>
<evidence type="ECO:0000256" key="5">
    <source>
        <dbReference type="ARBA" id="ARBA00022884"/>
    </source>
</evidence>
<dbReference type="EMBL" id="JNSK01000063">
    <property type="protein sequence ID" value="KGA16552.1"/>
    <property type="molecule type" value="Genomic_DNA"/>
</dbReference>
<protein>
    <submittedName>
        <fullName evidence="6">Uncharacterized protein</fullName>
    </submittedName>
</protein>
<dbReference type="SUPFAM" id="SSF54211">
    <property type="entry name" value="Ribosomal protein S5 domain 2-like"/>
    <property type="match status" value="1"/>
</dbReference>
<dbReference type="GO" id="GO:0030677">
    <property type="term" value="C:ribonuclease P complex"/>
    <property type="evidence" value="ECO:0007669"/>
    <property type="project" value="TreeGrafter"/>
</dbReference>
<comment type="caution">
    <text evidence="6">The sequence shown here is derived from an EMBL/GenBank/DDBJ whole genome shotgun (WGS) entry which is preliminary data.</text>
</comment>
<dbReference type="Pfam" id="PF00825">
    <property type="entry name" value="Ribonuclease_P"/>
    <property type="match status" value="1"/>
</dbReference>
<keyword evidence="5" id="KW-0694">RNA-binding</keyword>
<gene>
    <name evidence="6" type="ORF">GM50_14245</name>
</gene>
<dbReference type="AlphaFoldDB" id="A0A094PZM2"/>
<accession>A0A094PZM2</accession>
<dbReference type="GO" id="GO:0000049">
    <property type="term" value="F:tRNA binding"/>
    <property type="evidence" value="ECO:0007669"/>
    <property type="project" value="InterPro"/>
</dbReference>
<dbReference type="InterPro" id="IPR000100">
    <property type="entry name" value="RNase_P"/>
</dbReference>
<proteinExistence type="inferred from homology"/>
<keyword evidence="4" id="KW-0378">Hydrolase</keyword>
<dbReference type="InterPro" id="IPR014721">
    <property type="entry name" value="Ribsml_uS5_D2-typ_fold_subgr"/>
</dbReference>
<dbReference type="HAMAP" id="MF_00227">
    <property type="entry name" value="RNase_P"/>
    <property type="match status" value="1"/>
</dbReference>
<sequence length="120" mass="12986">MLPKNARLTASEDFALTTKSGSRLTTENLVGYLYIKPATNNLEPNGARSGLIVNKSVGGSVKRHRIARQIRHDIAPLVVQLPTNSLLVIRVLRQAPTFTSEVNTLIAGLVARTAQAKARS</sequence>
<keyword evidence="1" id="KW-0819">tRNA processing</keyword>
<keyword evidence="2" id="KW-0540">Nuclease</keyword>
<dbReference type="PANTHER" id="PTHR33992:SF1">
    <property type="entry name" value="RIBONUCLEASE P PROTEIN COMPONENT"/>
    <property type="match status" value="1"/>
</dbReference>
<dbReference type="NCBIfam" id="TIGR00188">
    <property type="entry name" value="rnpA"/>
    <property type="match status" value="1"/>
</dbReference>